<dbReference type="InterPro" id="IPR028082">
    <property type="entry name" value="Peripla_BP_I"/>
</dbReference>
<dbReference type="PANTHER" id="PTHR47235:SF1">
    <property type="entry name" value="BLR6548 PROTEIN"/>
    <property type="match status" value="1"/>
</dbReference>
<reference evidence="5" key="1">
    <citation type="journal article" date="2020" name="Mol. Plant Microbe">
        <title>Rhizobial microsymbionts of the narrowly endemic Oxytropis species growing in Kamchatka are characterized by significant genetic diversity and possess a set of genes that are associated with T3SS and T6SS secretion systems and can affect the development of symbiosis.</title>
        <authorList>
            <person name="Safronova V."/>
            <person name="Guro P."/>
            <person name="Sazanova A."/>
            <person name="Kuznetsova I."/>
            <person name="Belimov A."/>
            <person name="Yakubov V."/>
            <person name="Chirak E."/>
            <person name="Afonin A."/>
            <person name="Gogolev Y."/>
            <person name="Andronov E."/>
            <person name="Tikhonovich I."/>
        </authorList>
    </citation>
    <scope>NUCLEOTIDE SEQUENCE [LARGE SCALE GENOMIC DNA]</scope>
    <source>
        <strain evidence="5">581</strain>
    </source>
</reference>
<evidence type="ECO:0000256" key="2">
    <source>
        <dbReference type="ARBA" id="ARBA00022729"/>
    </source>
</evidence>
<evidence type="ECO:0000256" key="1">
    <source>
        <dbReference type="ARBA" id="ARBA00010062"/>
    </source>
</evidence>
<evidence type="ECO:0000313" key="4">
    <source>
        <dbReference type="EMBL" id="QND72881.1"/>
    </source>
</evidence>
<accession>A0A7G6U1J9</accession>
<dbReference type="InterPro" id="IPR028081">
    <property type="entry name" value="Leu-bd"/>
</dbReference>
<dbReference type="CDD" id="cd06343">
    <property type="entry name" value="PBP1_ABC_ligand_binding-like"/>
    <property type="match status" value="1"/>
</dbReference>
<dbReference type="Pfam" id="PF13458">
    <property type="entry name" value="Peripla_BP_6"/>
    <property type="match status" value="1"/>
</dbReference>
<sequence length="409" mass="44637">MGNKAVLGITILTVAVLFGVEPGAAQKRYDAGASDTEIVIGQVMPYSGPASSWGTIGKAQAAYFKMLNEKGGINGRKIKLISLDDAYSPGKAVEHTRRLVEQDEVLAIFGAFGTASNLAIQQYLNAKKVPQIFLSSGADKWSDYRRFPWTIGWIPTYKAEAAIYARYILNNIADPKVAVLYQNDDYGKDFLRGFEEVLGADFDKVVVAKASYQITDPTIDSQVVMLKASGANILFTAALPKFAAQTIRKVAEIGWKPVHFLNSTAASIAGTLRPAGVENSIGIISAAYSKDPTDPRWKDDAGVAEFKAFMRQYYADGDAADLSNVYGFSVAQTFEQVLRQCGDDLTRENLMRQAAHLKIVSLPMLLPGIDIITGPTDYEPVEKMQLMRFDGTNWNLFGEVIGSSAAELR</sequence>
<dbReference type="RefSeq" id="WP_184511778.1">
    <property type="nucleotide sequence ID" value="NZ_CP050292.1"/>
</dbReference>
<dbReference type="Gene3D" id="3.40.50.2300">
    <property type="match status" value="2"/>
</dbReference>
<proteinExistence type="inferred from homology"/>
<gene>
    <name evidence="4" type="ORF">HB776_17920</name>
</gene>
<keyword evidence="2" id="KW-0732">Signal</keyword>
<dbReference type="SUPFAM" id="SSF53822">
    <property type="entry name" value="Periplasmic binding protein-like I"/>
    <property type="match status" value="1"/>
</dbReference>
<dbReference type="KEGG" id="trb:HB776_17920"/>
<dbReference type="AlphaFoldDB" id="A0A7G6U1J9"/>
<dbReference type="EMBL" id="CP050292">
    <property type="protein sequence ID" value="QND72881.1"/>
    <property type="molecule type" value="Genomic_DNA"/>
</dbReference>
<protein>
    <submittedName>
        <fullName evidence="4">ABC transporter substrate-binding protein</fullName>
    </submittedName>
</protein>
<evidence type="ECO:0000313" key="5">
    <source>
        <dbReference type="Proteomes" id="UP000515291"/>
    </source>
</evidence>
<dbReference type="Proteomes" id="UP000515291">
    <property type="component" value="Chromosome"/>
</dbReference>
<dbReference type="PANTHER" id="PTHR47235">
    <property type="entry name" value="BLR6548 PROTEIN"/>
    <property type="match status" value="1"/>
</dbReference>
<name>A0A7G6U1J9_9BRAD</name>
<comment type="similarity">
    <text evidence="1">Belongs to the leucine-binding protein family.</text>
</comment>
<feature type="domain" description="Leucine-binding protein" evidence="3">
    <location>
        <begin position="37"/>
        <end position="390"/>
    </location>
</feature>
<evidence type="ECO:0000259" key="3">
    <source>
        <dbReference type="Pfam" id="PF13458"/>
    </source>
</evidence>
<organism evidence="4 5">
    <name type="scientific">Tardiphaga robiniae</name>
    <dbReference type="NCBI Taxonomy" id="943830"/>
    <lineage>
        <taxon>Bacteria</taxon>
        <taxon>Pseudomonadati</taxon>
        <taxon>Pseudomonadota</taxon>
        <taxon>Alphaproteobacteria</taxon>
        <taxon>Hyphomicrobiales</taxon>
        <taxon>Nitrobacteraceae</taxon>
        <taxon>Tardiphaga</taxon>
    </lineage>
</organism>